<evidence type="ECO:0000313" key="3">
    <source>
        <dbReference type="EMBL" id="KAJ6239164.1"/>
    </source>
</evidence>
<dbReference type="InterPro" id="IPR024096">
    <property type="entry name" value="NO_sig/Golgi_transp_ligand-bd"/>
</dbReference>
<gene>
    <name evidence="3" type="ORF">M0813_25376</name>
</gene>
<dbReference type="SUPFAM" id="SSF111126">
    <property type="entry name" value="Ligand-binding domain in the NO signalling and Golgi transport"/>
    <property type="match status" value="1"/>
</dbReference>
<dbReference type="PANTHER" id="PTHR12817">
    <property type="entry name" value="TRAFFICKING PROTEIN PARTICLE COMPLEX SUBUNIT 6B"/>
    <property type="match status" value="1"/>
</dbReference>
<keyword evidence="4" id="KW-1185">Reference proteome</keyword>
<organism evidence="3 4">
    <name type="scientific">Anaeramoeba flamelloides</name>
    <dbReference type="NCBI Taxonomy" id="1746091"/>
    <lineage>
        <taxon>Eukaryota</taxon>
        <taxon>Metamonada</taxon>
        <taxon>Anaeramoebidae</taxon>
        <taxon>Anaeramoeba</taxon>
    </lineage>
</organism>
<dbReference type="EMBL" id="JAOAOG010000229">
    <property type="protein sequence ID" value="KAJ6239164.1"/>
    <property type="molecule type" value="Genomic_DNA"/>
</dbReference>
<evidence type="ECO:0000313" key="4">
    <source>
        <dbReference type="Proteomes" id="UP001150062"/>
    </source>
</evidence>
<evidence type="ECO:0000256" key="1">
    <source>
        <dbReference type="ARBA" id="ARBA00006218"/>
    </source>
</evidence>
<feature type="compositionally biased region" description="Basic and acidic residues" evidence="2">
    <location>
        <begin position="40"/>
        <end position="69"/>
    </location>
</feature>
<name>A0ABQ8Y4E2_9EUKA</name>
<comment type="similarity">
    <text evidence="1">Belongs to the TRAPP small subunits family. BET3 subfamily.</text>
</comment>
<dbReference type="InterPro" id="IPR037992">
    <property type="entry name" value="TRAPPC6/Trs33"/>
</dbReference>
<reference evidence="3" key="1">
    <citation type="submission" date="2022-08" db="EMBL/GenBank/DDBJ databases">
        <title>Novel sulfate-reducing endosymbionts in the free-living metamonad Anaeramoeba.</title>
        <authorList>
            <person name="Jerlstrom-Hultqvist J."/>
            <person name="Cepicka I."/>
            <person name="Gallot-Lavallee L."/>
            <person name="Salas-Leiva D."/>
            <person name="Curtis B.A."/>
            <person name="Zahonova K."/>
            <person name="Pipaliya S."/>
            <person name="Dacks J."/>
            <person name="Roger A.J."/>
        </authorList>
    </citation>
    <scope>NUCLEOTIDE SEQUENCE</scope>
    <source>
        <strain evidence="3">Schooner1</strain>
    </source>
</reference>
<evidence type="ECO:0000256" key="2">
    <source>
        <dbReference type="SAM" id="MobiDB-lite"/>
    </source>
</evidence>
<proteinExistence type="inferred from homology"/>
<accession>A0ABQ8Y4E2</accession>
<dbReference type="PANTHER" id="PTHR12817:SF0">
    <property type="entry name" value="GEO08327P1"/>
    <property type="match status" value="1"/>
</dbReference>
<dbReference type="Proteomes" id="UP001150062">
    <property type="component" value="Unassembled WGS sequence"/>
</dbReference>
<protein>
    <submittedName>
        <fullName evidence="3">Trafficking protein particle complex subunit 6b</fullName>
    </submittedName>
</protein>
<feature type="region of interest" description="Disordered" evidence="2">
    <location>
        <begin position="29"/>
        <end position="69"/>
    </location>
</feature>
<dbReference type="CDD" id="cd14944">
    <property type="entry name" value="TRAPPC6A_Trs33"/>
    <property type="match status" value="1"/>
</dbReference>
<dbReference type="Pfam" id="PF04051">
    <property type="entry name" value="TRAPP"/>
    <property type="match status" value="1"/>
</dbReference>
<dbReference type="InterPro" id="IPR007194">
    <property type="entry name" value="TRAPP_component"/>
</dbReference>
<sequence length="277" mass="33105">MSVAYTSFEFIYYEYTKYILGSISYFDKPSTRETKKKKPKEQEEKKIPKEEIKKKEKKKEKEKEKEKEIEIEMEIEKEKGKKEENNNEKDRLNLSKKLILSQQRLISHGFRIGRRLAEMYSIEVPRLVDDESRLRFIGKNFWKKLFGKKINSLRTNHKGIWMLQDNEFKLLNHLSFPFKRNNENQQFFMGGMKIQNKKKMEKNNRLKTLHNSEEQEFLQRYLSLFIGILQGAISNLGIQCKITINCNKLPNCSFTIEKITNNIQGANLQEPNHRKKN</sequence>
<dbReference type="Gene3D" id="3.30.1380.20">
    <property type="entry name" value="Trafficking protein particle complex subunit 3"/>
    <property type="match status" value="1"/>
</dbReference>
<comment type="caution">
    <text evidence="3">The sequence shown here is derived from an EMBL/GenBank/DDBJ whole genome shotgun (WGS) entry which is preliminary data.</text>
</comment>